<feature type="domain" description="Amidase" evidence="3">
    <location>
        <begin position="56"/>
        <end position="452"/>
    </location>
</feature>
<dbReference type="Proteomes" id="UP000182902">
    <property type="component" value="Unassembled WGS sequence"/>
</dbReference>
<reference evidence="4 5" key="1">
    <citation type="submission" date="2016-10" db="EMBL/GenBank/DDBJ databases">
        <authorList>
            <person name="de Groot N.N."/>
        </authorList>
    </citation>
    <scope>NUCLEOTIDE SEQUENCE [LARGE SCALE GENOMIC DNA]</scope>
    <source>
        <strain evidence="4 5">ICMP 14252</strain>
    </source>
</reference>
<dbReference type="SUPFAM" id="SSF75304">
    <property type="entry name" value="Amidase signature (AS) enzymes"/>
    <property type="match status" value="1"/>
</dbReference>
<evidence type="ECO:0000256" key="1">
    <source>
        <dbReference type="ARBA" id="ARBA00009199"/>
    </source>
</evidence>
<dbReference type="GO" id="GO:0003824">
    <property type="term" value="F:catalytic activity"/>
    <property type="evidence" value="ECO:0007669"/>
    <property type="project" value="InterPro"/>
</dbReference>
<protein>
    <submittedName>
        <fullName evidence="4">Amidase</fullName>
    </submittedName>
</protein>
<dbReference type="EMBL" id="FNOX01000009">
    <property type="protein sequence ID" value="SDZ36860.1"/>
    <property type="molecule type" value="Genomic_DNA"/>
</dbReference>
<evidence type="ECO:0000256" key="2">
    <source>
        <dbReference type="SAM" id="MobiDB-lite"/>
    </source>
</evidence>
<sequence>MYLSEYAAHDATGLARLIHAKAVSADEVRRAALHAMATLNPQINALVDTWDDEPPAAPGAFHGVPMLLKDVGISAAGRRNELGSALALGCTAEADSELMTRFRRAGLLPLGRTTTPEFATSTTTESRLCGPTRNPWHLQRSAGGSSGGSAAAVAAGMVPVAHATDGGGSIRVPASLCGLFGLKPSRGRVPMGPDVDEVWSGLAVHGVLTRSVRDSAALLDAIHGAAPGDPFQIAPPQHSFAALCQREPKALRIALQTRALNGQALHPAVQQTLQNTARQLQGLGHHVEEIQPDIGLSWDAFVELNARFWSTNTAAWIDAIAAATGREASAQYLEPATLSLYALGKSLHATDLLGALWERNLVARRMGQLFQRYDVLLSPTLPGLAPEIGDYNQGQEQLDGRGWMQRVFAHSPFTALANVTGSPAMSVPLGMQDGMPIGMQFMGAFGCEGLLLALAAQLEQASPWAARRPKVWAGHEKPAIAG</sequence>
<organism evidence="4 5">
    <name type="scientific">Pseudomonas salomonii</name>
    <dbReference type="NCBI Taxonomy" id="191391"/>
    <lineage>
        <taxon>Bacteria</taxon>
        <taxon>Pseudomonadati</taxon>
        <taxon>Pseudomonadota</taxon>
        <taxon>Gammaproteobacteria</taxon>
        <taxon>Pseudomonadales</taxon>
        <taxon>Pseudomonadaceae</taxon>
        <taxon>Pseudomonas</taxon>
    </lineage>
</organism>
<dbReference type="AlphaFoldDB" id="A0A1H3SGR0"/>
<dbReference type="InterPro" id="IPR036928">
    <property type="entry name" value="AS_sf"/>
</dbReference>
<dbReference type="PANTHER" id="PTHR11895">
    <property type="entry name" value="TRANSAMIDASE"/>
    <property type="match status" value="1"/>
</dbReference>
<evidence type="ECO:0000259" key="3">
    <source>
        <dbReference type="Pfam" id="PF01425"/>
    </source>
</evidence>
<name>A0A1H3SGR0_9PSED</name>
<dbReference type="PROSITE" id="PS00571">
    <property type="entry name" value="AMIDASES"/>
    <property type="match status" value="1"/>
</dbReference>
<feature type="region of interest" description="Disordered" evidence="2">
    <location>
        <begin position="113"/>
        <end position="134"/>
    </location>
</feature>
<gene>
    <name evidence="4" type="ORF">SAMN05216247_109160</name>
</gene>
<accession>A0A1H3SGR0</accession>
<dbReference type="RefSeq" id="WP_069785838.1">
    <property type="nucleotide sequence ID" value="NZ_FNOX01000009.1"/>
</dbReference>
<dbReference type="InterPro" id="IPR023631">
    <property type="entry name" value="Amidase_dom"/>
</dbReference>
<evidence type="ECO:0000313" key="4">
    <source>
        <dbReference type="EMBL" id="SDZ36860.1"/>
    </source>
</evidence>
<comment type="similarity">
    <text evidence="1">Belongs to the amidase family.</text>
</comment>
<dbReference type="InterPro" id="IPR020556">
    <property type="entry name" value="Amidase_CS"/>
</dbReference>
<dbReference type="Gene3D" id="3.90.1300.10">
    <property type="entry name" value="Amidase signature (AS) domain"/>
    <property type="match status" value="1"/>
</dbReference>
<dbReference type="Pfam" id="PF01425">
    <property type="entry name" value="Amidase"/>
    <property type="match status" value="1"/>
</dbReference>
<proteinExistence type="inferred from homology"/>
<feature type="compositionally biased region" description="Low complexity" evidence="2">
    <location>
        <begin position="113"/>
        <end position="124"/>
    </location>
</feature>
<dbReference type="PANTHER" id="PTHR11895:SF7">
    <property type="entry name" value="GLUTAMYL-TRNA(GLN) AMIDOTRANSFERASE SUBUNIT A, MITOCHONDRIAL"/>
    <property type="match status" value="1"/>
</dbReference>
<evidence type="ECO:0000313" key="5">
    <source>
        <dbReference type="Proteomes" id="UP000182902"/>
    </source>
</evidence>
<dbReference type="InterPro" id="IPR000120">
    <property type="entry name" value="Amidase"/>
</dbReference>